<dbReference type="EMBL" id="HBGA01005371">
    <property type="protein sequence ID" value="CAD8990815.1"/>
    <property type="molecule type" value="Transcribed_RNA"/>
</dbReference>
<dbReference type="Pfam" id="PF03092">
    <property type="entry name" value="BT1"/>
    <property type="match status" value="1"/>
</dbReference>
<feature type="transmembrane region" description="Helical" evidence="7">
    <location>
        <begin position="272"/>
        <end position="295"/>
    </location>
</feature>
<dbReference type="InterPro" id="IPR039309">
    <property type="entry name" value="BT1"/>
</dbReference>
<feature type="transmembrane region" description="Helical" evidence="7">
    <location>
        <begin position="327"/>
        <end position="349"/>
    </location>
</feature>
<evidence type="ECO:0000256" key="1">
    <source>
        <dbReference type="ARBA" id="ARBA00004141"/>
    </source>
</evidence>
<keyword evidence="5 7" id="KW-1133">Transmembrane helix</keyword>
<evidence type="ECO:0000256" key="5">
    <source>
        <dbReference type="ARBA" id="ARBA00022989"/>
    </source>
</evidence>
<dbReference type="AlphaFoldDB" id="A0A7S1N1U2"/>
<evidence type="ECO:0000313" key="8">
    <source>
        <dbReference type="EMBL" id="CAD8990815.1"/>
    </source>
</evidence>
<comment type="similarity">
    <text evidence="2">Belongs to the major facilitator superfamily. Folate-biopterin transporter (TC 2.A.71) family.</text>
</comment>
<feature type="transmembrane region" description="Helical" evidence="7">
    <location>
        <begin position="229"/>
        <end position="251"/>
    </location>
</feature>
<feature type="transmembrane region" description="Helical" evidence="7">
    <location>
        <begin position="301"/>
        <end position="320"/>
    </location>
</feature>
<feature type="transmembrane region" description="Helical" evidence="7">
    <location>
        <begin position="442"/>
        <end position="460"/>
    </location>
</feature>
<evidence type="ECO:0000256" key="2">
    <source>
        <dbReference type="ARBA" id="ARBA00007015"/>
    </source>
</evidence>
<keyword evidence="3" id="KW-0813">Transport</keyword>
<name>A0A7S1N1U2_9EUGL</name>
<protein>
    <submittedName>
        <fullName evidence="8">Uncharacterized protein</fullName>
    </submittedName>
</protein>
<comment type="subcellular location">
    <subcellularLocation>
        <location evidence="1">Membrane</location>
        <topology evidence="1">Multi-pass membrane protein</topology>
    </subcellularLocation>
</comment>
<sequence>MEEKESYIRQSSLRSHSRLSFFTDGDPRWKHQLPANPGCLDYVLFPFRSFMAWLRLLADNYSPKFLVMLLLGEHLLKGFVGGGGGGGMLVSEKVMYRGRASLQTQQAYFSVTGLAWALKPLFSIITDGSAMFGYRRAPWIVITAALSTGAILMLLMLPLPPIALCIAFLIIKVNISCTDIILEGQWTEKLAAAPEYAPDLMSFVYMGMSLCSIFGVLVAGPGLDKFGENILWVCIPIPAMCALGALCGLTTEKRAEEPCGLQTECIYKYRHFFLCGVMAAVCVLGTAALNLLPVLGQELQFVLSMLLATLMCVSYMWLLPASIWKPCLYLFISNVLSLDYSSVTYSFYLDDAQGMQRQKCPDFCPHFQAWFFVTVIQIIDAGFALLGSWLFKRTMSGWTYRRVMGVSQVLVMVASASDAIQFSRVNKLLGIPDEVFLMGKSATISTCFMMNFMPMMILISQVCPEGVETLTFALMAGITNFGSAVSGLVSAHLMQYMGLENTDAMESWNFDNAWILALMGSFLPAISLCLLPFAIPDKRMTDPIRETAESEQTELLKGKAMDSA</sequence>
<gene>
    <name evidence="8" type="ORF">EGYM00392_LOCUS1858</name>
</gene>
<keyword evidence="6 7" id="KW-0472">Membrane</keyword>
<dbReference type="SUPFAM" id="SSF103473">
    <property type="entry name" value="MFS general substrate transporter"/>
    <property type="match status" value="2"/>
</dbReference>
<proteinExistence type="inferred from homology"/>
<dbReference type="InterPro" id="IPR036259">
    <property type="entry name" value="MFS_trans_sf"/>
</dbReference>
<dbReference type="GO" id="GO:0016020">
    <property type="term" value="C:membrane"/>
    <property type="evidence" value="ECO:0007669"/>
    <property type="project" value="UniProtKB-SubCell"/>
</dbReference>
<accession>A0A7S1N1U2</accession>
<dbReference type="PANTHER" id="PTHR31585">
    <property type="entry name" value="FOLATE-BIOPTERIN TRANSPORTER 1, CHLOROPLASTIC"/>
    <property type="match status" value="1"/>
</dbReference>
<reference evidence="8" key="1">
    <citation type="submission" date="2021-01" db="EMBL/GenBank/DDBJ databases">
        <authorList>
            <person name="Corre E."/>
            <person name="Pelletier E."/>
            <person name="Niang G."/>
            <person name="Scheremetjew M."/>
            <person name="Finn R."/>
            <person name="Kale V."/>
            <person name="Holt S."/>
            <person name="Cochrane G."/>
            <person name="Meng A."/>
            <person name="Brown T."/>
            <person name="Cohen L."/>
        </authorList>
    </citation>
    <scope>NUCLEOTIDE SEQUENCE</scope>
    <source>
        <strain evidence="8">NIES-381</strain>
    </source>
</reference>
<feature type="transmembrane region" description="Helical" evidence="7">
    <location>
        <begin position="203"/>
        <end position="223"/>
    </location>
</feature>
<dbReference type="PANTHER" id="PTHR31585:SF0">
    <property type="entry name" value="FOLATE-BIOPTERIN TRANSPORTER 1, CHLOROPLASTIC"/>
    <property type="match status" value="1"/>
</dbReference>
<feature type="transmembrane region" description="Helical" evidence="7">
    <location>
        <begin position="472"/>
        <end position="493"/>
    </location>
</feature>
<evidence type="ECO:0000256" key="6">
    <source>
        <dbReference type="ARBA" id="ARBA00023136"/>
    </source>
</evidence>
<evidence type="ECO:0000256" key="3">
    <source>
        <dbReference type="ARBA" id="ARBA00022448"/>
    </source>
</evidence>
<organism evidence="8">
    <name type="scientific">Eutreptiella gymnastica</name>
    <dbReference type="NCBI Taxonomy" id="73025"/>
    <lineage>
        <taxon>Eukaryota</taxon>
        <taxon>Discoba</taxon>
        <taxon>Euglenozoa</taxon>
        <taxon>Euglenida</taxon>
        <taxon>Spirocuta</taxon>
        <taxon>Euglenophyceae</taxon>
        <taxon>Eutreptiales</taxon>
        <taxon>Eutreptiaceae</taxon>
        <taxon>Eutreptiella</taxon>
    </lineage>
</organism>
<feature type="transmembrane region" description="Helical" evidence="7">
    <location>
        <begin position="403"/>
        <end position="422"/>
    </location>
</feature>
<evidence type="ECO:0000256" key="7">
    <source>
        <dbReference type="SAM" id="Phobius"/>
    </source>
</evidence>
<feature type="transmembrane region" description="Helical" evidence="7">
    <location>
        <begin position="107"/>
        <end position="125"/>
    </location>
</feature>
<keyword evidence="4 7" id="KW-0812">Transmembrane</keyword>
<feature type="transmembrane region" description="Helical" evidence="7">
    <location>
        <begin position="513"/>
        <end position="535"/>
    </location>
</feature>
<feature type="transmembrane region" description="Helical" evidence="7">
    <location>
        <begin position="369"/>
        <end position="391"/>
    </location>
</feature>
<evidence type="ECO:0000256" key="4">
    <source>
        <dbReference type="ARBA" id="ARBA00022692"/>
    </source>
</evidence>